<dbReference type="AlphaFoldDB" id="A0A8E2DNA3"/>
<organism evidence="1 2">
    <name type="scientific">Obba rivulosa</name>
    <dbReference type="NCBI Taxonomy" id="1052685"/>
    <lineage>
        <taxon>Eukaryota</taxon>
        <taxon>Fungi</taxon>
        <taxon>Dikarya</taxon>
        <taxon>Basidiomycota</taxon>
        <taxon>Agaricomycotina</taxon>
        <taxon>Agaricomycetes</taxon>
        <taxon>Polyporales</taxon>
        <taxon>Gelatoporiaceae</taxon>
        <taxon>Obba</taxon>
    </lineage>
</organism>
<evidence type="ECO:0000313" key="2">
    <source>
        <dbReference type="Proteomes" id="UP000250043"/>
    </source>
</evidence>
<dbReference type="OrthoDB" id="2867883at2759"/>
<proteinExistence type="predicted"/>
<dbReference type="Proteomes" id="UP000250043">
    <property type="component" value="Unassembled WGS sequence"/>
</dbReference>
<keyword evidence="2" id="KW-1185">Reference proteome</keyword>
<dbReference type="EMBL" id="KV722429">
    <property type="protein sequence ID" value="OCH89323.1"/>
    <property type="molecule type" value="Genomic_DNA"/>
</dbReference>
<gene>
    <name evidence="1" type="ORF">OBBRIDRAFT_835883</name>
</gene>
<accession>A0A8E2DNA3</accession>
<reference evidence="1 2" key="1">
    <citation type="submission" date="2016-07" db="EMBL/GenBank/DDBJ databases">
        <title>Draft genome of the white-rot fungus Obba rivulosa 3A-2.</title>
        <authorList>
            <consortium name="DOE Joint Genome Institute"/>
            <person name="Miettinen O."/>
            <person name="Riley R."/>
            <person name="Acob R."/>
            <person name="Barry K."/>
            <person name="Cullen D."/>
            <person name="De Vries R."/>
            <person name="Hainaut M."/>
            <person name="Hatakka A."/>
            <person name="Henrissat B."/>
            <person name="Hilden K."/>
            <person name="Kuo R."/>
            <person name="Labutti K."/>
            <person name="Lipzen A."/>
            <person name="Makela M.R."/>
            <person name="Sandor L."/>
            <person name="Spatafora J.W."/>
            <person name="Grigoriev I.V."/>
            <person name="Hibbett D.S."/>
        </authorList>
    </citation>
    <scope>NUCLEOTIDE SEQUENCE [LARGE SCALE GENOMIC DNA]</scope>
    <source>
        <strain evidence="1 2">3A-2</strain>
    </source>
</reference>
<name>A0A8E2DNA3_9APHY</name>
<sequence>MKGALPSNMRLLALLNRPDVVPHRQNTTKTSIIVDWLALYFARRAEGGAIATAVQCEPGEIILHVAVDGSPTDDDREAGAYLLSTLRAVFAQGIVDHDRPLILRRLMIQKTAPRIRRKLQRLVTAPEYRDERASSLGLCGAFDQALQFWESRGRKETSLRCLEVSEELHGDQEHGTAALGAIFSRLMERSQEAILVLDSETNIDRWLTVLDEVWDCLDILQTSDVFRNIEINYVLPFMGYLSFMKKLHFRMWHIYFYTIGAECFVSDGIPIFHQTLGDDGIDRFVHGHGGVSIRWVNDLPSSLPSTCPPFHFPTTPSAHYDAFIESYALRTQF</sequence>
<protein>
    <submittedName>
        <fullName evidence="1">Uncharacterized protein</fullName>
    </submittedName>
</protein>
<evidence type="ECO:0000313" key="1">
    <source>
        <dbReference type="EMBL" id="OCH89323.1"/>
    </source>
</evidence>